<protein>
    <recommendedName>
        <fullName evidence="3">DUF600 domain-containing protein</fullName>
    </recommendedName>
</protein>
<reference evidence="2" key="2">
    <citation type="journal article" date="2013" name="PLoS ONE">
        <title>Genome implosion elicits host-confinement in Alcaligenaceae: evidence from the comparative genomics of Tetrathiobacter kashmirensis, a pathogen in the making.</title>
        <authorList>
            <person name="Ghosh W."/>
            <person name="Alam M."/>
            <person name="Roy C."/>
            <person name="Pyne P."/>
            <person name="George A."/>
            <person name="Chakraborty R."/>
            <person name="Majumder S."/>
            <person name="Agarwal A."/>
            <person name="Chakraborty S."/>
            <person name="Majumdar S."/>
            <person name="Gupta S.K."/>
        </authorList>
    </citation>
    <scope>NUCLEOTIDE SEQUENCE [LARGE SCALE GENOMIC DNA]</scope>
    <source>
        <strain evidence="2">WT001</strain>
    </source>
</reference>
<sequence>MNENLDNLHRSIAQNIFAKAPDRIWTSGVCIVKLIYGYIEGKITFFLDGEEISTSGVGGQNYLLVEKLRNSMAEINQGDAWYTMVVNVQEDGKFKFDFDYDHLPAFDILPDREDWEREFKMYPSADLQTHVQDWIDGTIKDDDWEVVTKRLRELNPSADS</sequence>
<dbReference type="RefSeq" id="WP_014752080.1">
    <property type="nucleotide sequence ID" value="NC_017964.1"/>
</dbReference>
<evidence type="ECO:0000313" key="1">
    <source>
        <dbReference type="EMBL" id="AFK63989.1"/>
    </source>
</evidence>
<dbReference type="AlphaFoldDB" id="I3UG51"/>
<dbReference type="Pfam" id="PF04634">
    <property type="entry name" value="YezG-like"/>
    <property type="match status" value="1"/>
</dbReference>
<gene>
    <name evidence="1" type="ordered locus">TKWG_21500</name>
</gene>
<proteinExistence type="predicted"/>
<dbReference type="STRING" id="1036672.TKWG_21500"/>
<reference evidence="1 2" key="1">
    <citation type="journal article" date="2011" name="J. Bacteriol.">
        <title>Whole-genome shotgun sequencing of the sulfur-oxidizing chemoautotroph Tetrathiobacter kashmirensis.</title>
        <authorList>
            <person name="Ghosh W."/>
            <person name="George A."/>
            <person name="Agarwal A."/>
            <person name="Raj P."/>
            <person name="Alam M."/>
            <person name="Pyne P."/>
            <person name="Das Gupta S.K."/>
        </authorList>
    </citation>
    <scope>NUCLEOTIDE SEQUENCE [LARGE SCALE GENOMIC DNA]</scope>
    <source>
        <strain evidence="1 2">WT001</strain>
    </source>
</reference>
<dbReference type="InterPro" id="IPR006728">
    <property type="entry name" value="YezG-like"/>
</dbReference>
<organism evidence="1 2">
    <name type="scientific">Advenella kashmirensis (strain DSM 17095 / LMG 22695 / WT001)</name>
    <name type="common">Tetrathiobacter kashmirensis</name>
    <dbReference type="NCBI Taxonomy" id="1036672"/>
    <lineage>
        <taxon>Bacteria</taxon>
        <taxon>Pseudomonadati</taxon>
        <taxon>Pseudomonadota</taxon>
        <taxon>Betaproteobacteria</taxon>
        <taxon>Burkholderiales</taxon>
        <taxon>Alcaligenaceae</taxon>
    </lineage>
</organism>
<name>I3UG51_ADVKW</name>
<dbReference type="HOGENOM" id="CLU_1648523_0_0_4"/>
<evidence type="ECO:0000313" key="2">
    <source>
        <dbReference type="Proteomes" id="UP000005267"/>
    </source>
</evidence>
<dbReference type="KEGG" id="aka:TKWG_21500"/>
<evidence type="ECO:0008006" key="3">
    <source>
        <dbReference type="Google" id="ProtNLM"/>
    </source>
</evidence>
<keyword evidence="2" id="KW-1185">Reference proteome</keyword>
<dbReference type="SUPFAM" id="SSF160424">
    <property type="entry name" value="BH3703-like"/>
    <property type="match status" value="1"/>
</dbReference>
<dbReference type="Proteomes" id="UP000005267">
    <property type="component" value="Chromosome"/>
</dbReference>
<dbReference type="EMBL" id="CP003555">
    <property type="protein sequence ID" value="AFK63989.1"/>
    <property type="molecule type" value="Genomic_DNA"/>
</dbReference>
<dbReference type="InterPro" id="IPR036170">
    <property type="entry name" value="YezG-like_sf"/>
</dbReference>
<dbReference type="Gene3D" id="3.30.500.20">
    <property type="entry name" value="BH3703-like domains"/>
    <property type="match status" value="1"/>
</dbReference>
<accession>I3UG51</accession>